<accession>A0A150KIE3</accession>
<dbReference type="PATRIC" id="fig|1398.25.peg.2096"/>
<feature type="compositionally biased region" description="Polar residues" evidence="1">
    <location>
        <begin position="29"/>
        <end position="42"/>
    </location>
</feature>
<proteinExistence type="predicted"/>
<sequence length="42" mass="4651">MSNSLEKTTKNAAGNMVIGRKHQNDDIMTESQWGSVISETKL</sequence>
<organism evidence="3 5">
    <name type="scientific">Heyndrickxia coagulans</name>
    <name type="common">Weizmannia coagulans</name>
    <dbReference type="NCBI Taxonomy" id="1398"/>
    <lineage>
        <taxon>Bacteria</taxon>
        <taxon>Bacillati</taxon>
        <taxon>Bacillota</taxon>
        <taxon>Bacilli</taxon>
        <taxon>Bacillales</taxon>
        <taxon>Bacillaceae</taxon>
        <taxon>Heyndrickxia</taxon>
    </lineage>
</organism>
<feature type="compositionally biased region" description="Polar residues" evidence="1">
    <location>
        <begin position="1"/>
        <end position="12"/>
    </location>
</feature>
<protein>
    <submittedName>
        <fullName evidence="3">Uncharacterized protein</fullName>
    </submittedName>
</protein>
<feature type="region of interest" description="Disordered" evidence="1">
    <location>
        <begin position="1"/>
        <end position="42"/>
    </location>
</feature>
<evidence type="ECO:0000256" key="1">
    <source>
        <dbReference type="SAM" id="MobiDB-lite"/>
    </source>
</evidence>
<reference evidence="4 5" key="1">
    <citation type="submission" date="2016-01" db="EMBL/GenBank/DDBJ databases">
        <title>Genome Sequences of Twelve Sporeforming Bacillus Species Isolated from Foods.</title>
        <authorList>
            <person name="Berendsen E.M."/>
            <person name="Wells-Bennik M.H."/>
            <person name="Krawcyk A.O."/>
            <person name="De Jong A."/>
            <person name="Holsappel S."/>
            <person name="Eijlander R.T."/>
            <person name="Kuipers O.P."/>
        </authorList>
    </citation>
    <scope>NUCLEOTIDE SEQUENCE [LARGE SCALE GENOMIC DNA]</scope>
    <source>
        <strain evidence="2 4">B4098</strain>
        <strain evidence="3 5">B4099</strain>
    </source>
</reference>
<evidence type="ECO:0000313" key="3">
    <source>
        <dbReference type="EMBL" id="KYC71343.1"/>
    </source>
</evidence>
<evidence type="ECO:0000313" key="4">
    <source>
        <dbReference type="Proteomes" id="UP000075288"/>
    </source>
</evidence>
<comment type="caution">
    <text evidence="3">The sequence shown here is derived from an EMBL/GenBank/DDBJ whole genome shotgun (WGS) entry which is preliminary data.</text>
</comment>
<dbReference type="Proteomes" id="UP000075288">
    <property type="component" value="Unassembled WGS sequence"/>
</dbReference>
<dbReference type="Proteomes" id="UP000075304">
    <property type="component" value="Unassembled WGS sequence"/>
</dbReference>
<evidence type="ECO:0000313" key="5">
    <source>
        <dbReference type="Proteomes" id="UP000075304"/>
    </source>
</evidence>
<dbReference type="AlphaFoldDB" id="A0A150KIE3"/>
<evidence type="ECO:0000313" key="2">
    <source>
        <dbReference type="EMBL" id="KYC65158.1"/>
    </source>
</evidence>
<gene>
    <name evidence="2" type="ORF">B4098_1077</name>
    <name evidence="3" type="ORF">B4099_1240</name>
</gene>
<dbReference type="EMBL" id="LQYI01000031">
    <property type="protein sequence ID" value="KYC71343.1"/>
    <property type="molecule type" value="Genomic_DNA"/>
</dbReference>
<dbReference type="EMBL" id="LQYG01000019">
    <property type="protein sequence ID" value="KYC65158.1"/>
    <property type="molecule type" value="Genomic_DNA"/>
</dbReference>
<name>A0A150KIE3_HEYCO</name>